<keyword evidence="4" id="KW-1185">Reference proteome</keyword>
<keyword evidence="1" id="KW-1133">Transmembrane helix</keyword>
<dbReference type="KEGG" id="dbc:MFMK1_002611"/>
<dbReference type="Proteomes" id="UP001329915">
    <property type="component" value="Chromosome"/>
</dbReference>
<proteinExistence type="predicted"/>
<evidence type="ECO:0000256" key="1">
    <source>
        <dbReference type="SAM" id="Phobius"/>
    </source>
</evidence>
<feature type="transmembrane region" description="Helical" evidence="1">
    <location>
        <begin position="542"/>
        <end position="564"/>
    </location>
</feature>
<feature type="transmembrane region" description="Helical" evidence="1">
    <location>
        <begin position="160"/>
        <end position="183"/>
    </location>
</feature>
<reference evidence="3 4" key="1">
    <citation type="submission" date="2023-04" db="EMBL/GenBank/DDBJ databases">
        <authorList>
            <person name="Hsu D."/>
        </authorList>
    </citation>
    <scope>NUCLEOTIDE SEQUENCE [LARGE SCALE GENOMIC DNA]</scope>
    <source>
        <strain evidence="3 4">MK1</strain>
    </source>
</reference>
<sequence>MNLQNFRQTFNNFLMVGLSSFVLYTSIVGPLVAMRQRALIFMLSIFLVFVIYPATKKGKINLGGYILAVTGLATGLYVVIFFDTLVMRMGMPNNIDLILGGTAIILTLEATRRSIGWPLPVVTSLFLLYALFGQSIPGTFGHGGYSISRIINQMYLTTEGIFGVPIGVITSIVFLFVLFGAFLERSGGGNFFIDLAVALAGKARGGPAKIAIFASAFLGTINGSSIANVVTTGSFTIPLMKKIGYKKEFAGAVEAAASTGGQVTPPIMGAAAFIMAEFTHIPYLTIILAAIIPAILYYLSLYMNVHLEACKTGLEGLPDDQVPRIMDVLKKGWHYFIPLGAIIITLIVGFSPNRAAYTGIALLILVSAFRSETRMKFKEIGLALRDGAATSVSIVAATACAGMIVGIVSMSGLALKFSAIVTSLAQGMLFPALLLTMLASIVLGMSLPTTANYIVQAAITAPALVALNIPVLTAHLFVLYFGVFADITPPVALAAYAATGISKGDPMKTGLLASRNVLVGFIVPFLFVYFPALLGQAPAMKVALTVATAVLAVIAISGGVSGYLRVRCPIIERVLLFASGMMLLVPEVFTDLSGAAILAAVYLWQRLYRDQPKIKTTSV</sequence>
<evidence type="ECO:0000313" key="4">
    <source>
        <dbReference type="Proteomes" id="UP001329915"/>
    </source>
</evidence>
<feature type="transmembrane region" description="Helical" evidence="1">
    <location>
        <begin position="12"/>
        <end position="32"/>
    </location>
</feature>
<dbReference type="InterPro" id="IPR011853">
    <property type="entry name" value="TRAP_DctM-Dct_fused"/>
</dbReference>
<feature type="transmembrane region" description="Helical" evidence="1">
    <location>
        <begin position="391"/>
        <end position="415"/>
    </location>
</feature>
<feature type="transmembrane region" description="Helical" evidence="1">
    <location>
        <begin position="576"/>
        <end position="604"/>
    </location>
</feature>
<dbReference type="RefSeq" id="WP_366922170.1">
    <property type="nucleotide sequence ID" value="NZ_CP121694.1"/>
</dbReference>
<dbReference type="PANTHER" id="PTHR43849">
    <property type="entry name" value="BLL3936 PROTEIN"/>
    <property type="match status" value="1"/>
</dbReference>
<evidence type="ECO:0000259" key="2">
    <source>
        <dbReference type="Pfam" id="PF06808"/>
    </source>
</evidence>
<dbReference type="NCBIfam" id="TIGR02123">
    <property type="entry name" value="TRAP_fused"/>
    <property type="match status" value="1"/>
</dbReference>
<feature type="transmembrane region" description="Helical" evidence="1">
    <location>
        <begin position="478"/>
        <end position="497"/>
    </location>
</feature>
<organism evidence="3 4">
    <name type="scientific">Metallumcola ferriviriculae</name>
    <dbReference type="NCBI Taxonomy" id="3039180"/>
    <lineage>
        <taxon>Bacteria</taxon>
        <taxon>Bacillati</taxon>
        <taxon>Bacillota</taxon>
        <taxon>Clostridia</taxon>
        <taxon>Neomoorellales</taxon>
        <taxon>Desulfitibacteraceae</taxon>
        <taxon>Metallumcola</taxon>
    </lineage>
</organism>
<gene>
    <name evidence="3" type="ORF">MFMK1_002611</name>
</gene>
<accession>A0AAU0UQY7</accession>
<dbReference type="InterPro" id="IPR010656">
    <property type="entry name" value="DctM"/>
</dbReference>
<feature type="transmembrane region" description="Helical" evidence="1">
    <location>
        <begin position="62"/>
        <end position="82"/>
    </location>
</feature>
<feature type="domain" description="TRAP C4-dicarboxylate transport system permease DctM subunit" evidence="2">
    <location>
        <begin position="104"/>
        <end position="537"/>
    </location>
</feature>
<feature type="transmembrane region" description="Helical" evidence="1">
    <location>
        <begin position="281"/>
        <end position="299"/>
    </location>
</feature>
<protein>
    <submittedName>
        <fullName evidence="3">TRAP transporter permease</fullName>
    </submittedName>
</protein>
<dbReference type="PANTHER" id="PTHR43849:SF2">
    <property type="entry name" value="BLL3936 PROTEIN"/>
    <property type="match status" value="1"/>
</dbReference>
<feature type="transmembrane region" description="Helical" evidence="1">
    <location>
        <begin position="332"/>
        <end position="350"/>
    </location>
</feature>
<dbReference type="Pfam" id="PF06808">
    <property type="entry name" value="DctM"/>
    <property type="match status" value="1"/>
</dbReference>
<feature type="transmembrane region" description="Helical" evidence="1">
    <location>
        <begin position="427"/>
        <end position="447"/>
    </location>
</feature>
<keyword evidence="1" id="KW-0812">Transmembrane</keyword>
<feature type="transmembrane region" description="Helical" evidence="1">
    <location>
        <begin position="355"/>
        <end position="371"/>
    </location>
</feature>
<dbReference type="EMBL" id="CP121694">
    <property type="protein sequence ID" value="WRO22772.1"/>
    <property type="molecule type" value="Genomic_DNA"/>
</dbReference>
<feature type="transmembrane region" description="Helical" evidence="1">
    <location>
        <begin position="517"/>
        <end position="535"/>
    </location>
</feature>
<feature type="transmembrane region" description="Helical" evidence="1">
    <location>
        <begin position="38"/>
        <end position="55"/>
    </location>
</feature>
<evidence type="ECO:0000313" key="3">
    <source>
        <dbReference type="EMBL" id="WRO22772.1"/>
    </source>
</evidence>
<dbReference type="AlphaFoldDB" id="A0AAU0UQY7"/>
<keyword evidence="1" id="KW-0472">Membrane</keyword>
<feature type="transmembrane region" description="Helical" evidence="1">
    <location>
        <begin position="117"/>
        <end position="140"/>
    </location>
</feature>
<name>A0AAU0UQY7_9FIRM</name>